<accession>S3CY96</accession>
<evidence type="ECO:0000256" key="12">
    <source>
        <dbReference type="ARBA" id="ARBA00047990"/>
    </source>
</evidence>
<evidence type="ECO:0000256" key="5">
    <source>
        <dbReference type="ARBA" id="ARBA00022448"/>
    </source>
</evidence>
<keyword evidence="9" id="KW-0408">Iron</keyword>
<dbReference type="STRING" id="1116229.S3CY96"/>
<dbReference type="PROSITE" id="PS50810">
    <property type="entry name" value="FRATAXIN_2"/>
    <property type="match status" value="1"/>
</dbReference>
<comment type="subcellular location">
    <subcellularLocation>
        <location evidence="1">Mitochondrion</location>
    </subcellularLocation>
</comment>
<evidence type="ECO:0000256" key="10">
    <source>
        <dbReference type="ARBA" id="ARBA00023065"/>
    </source>
</evidence>
<dbReference type="GO" id="GO:0034986">
    <property type="term" value="F:iron chaperone activity"/>
    <property type="evidence" value="ECO:0007669"/>
    <property type="project" value="TreeGrafter"/>
</dbReference>
<dbReference type="EC" id="1.16.3.1" evidence="3"/>
<organism evidence="14 15">
    <name type="scientific">Glarea lozoyensis (strain ATCC 20868 / MF5171)</name>
    <dbReference type="NCBI Taxonomy" id="1116229"/>
    <lineage>
        <taxon>Eukaryota</taxon>
        <taxon>Fungi</taxon>
        <taxon>Dikarya</taxon>
        <taxon>Ascomycota</taxon>
        <taxon>Pezizomycotina</taxon>
        <taxon>Leotiomycetes</taxon>
        <taxon>Helotiales</taxon>
        <taxon>Helotiaceae</taxon>
        <taxon>Glarea</taxon>
    </lineage>
</organism>
<dbReference type="InterPro" id="IPR017789">
    <property type="entry name" value="Frataxin"/>
</dbReference>
<dbReference type="Gene3D" id="3.30.920.10">
    <property type="entry name" value="Frataxin/CyaY"/>
    <property type="match status" value="1"/>
</dbReference>
<dbReference type="AlphaFoldDB" id="S3CY96"/>
<keyword evidence="7" id="KW-0809">Transit peptide</keyword>
<dbReference type="Proteomes" id="UP000016922">
    <property type="component" value="Unassembled WGS sequence"/>
</dbReference>
<dbReference type="PANTHER" id="PTHR16821">
    <property type="entry name" value="FRATAXIN"/>
    <property type="match status" value="1"/>
</dbReference>
<sequence>MAQIPLARGASRMVRQIRGSSARLSTGGLVRSLAVRQYTPVTYRAASLPTSRFLSTTRPSLKGLSPETDNPQPKEPEPQNLASAPADLTMDEYHKFSDQYLERLVDKFEALQEQKDDIDCEYSAGILTLETPNGKYIINKQPPNKQIWLSAPESGPKRYDFVIESEGQDAKEGTGSGKWIYLRDGSNLSDLLQTEIGVDMSDM</sequence>
<dbReference type="GO" id="GO:0016226">
    <property type="term" value="P:iron-sulfur cluster assembly"/>
    <property type="evidence" value="ECO:0007669"/>
    <property type="project" value="InterPro"/>
</dbReference>
<keyword evidence="10" id="KW-0406">Ion transport</keyword>
<dbReference type="InterPro" id="IPR002908">
    <property type="entry name" value="Frataxin/CyaY"/>
</dbReference>
<keyword evidence="4" id="KW-0409">Iron storage</keyword>
<evidence type="ECO:0000256" key="6">
    <source>
        <dbReference type="ARBA" id="ARBA00022496"/>
    </source>
</evidence>
<dbReference type="NCBIfam" id="TIGR03421">
    <property type="entry name" value="FeS_CyaY"/>
    <property type="match status" value="1"/>
</dbReference>
<dbReference type="SUPFAM" id="SSF55387">
    <property type="entry name" value="Frataxin/Nqo15-like"/>
    <property type="match status" value="1"/>
</dbReference>
<evidence type="ECO:0000256" key="7">
    <source>
        <dbReference type="ARBA" id="ARBA00022946"/>
    </source>
</evidence>
<dbReference type="PANTHER" id="PTHR16821:SF2">
    <property type="entry name" value="FRATAXIN, MITOCHONDRIAL"/>
    <property type="match status" value="1"/>
</dbReference>
<dbReference type="NCBIfam" id="TIGR03422">
    <property type="entry name" value="mito_frataxin"/>
    <property type="match status" value="1"/>
</dbReference>
<evidence type="ECO:0000313" key="14">
    <source>
        <dbReference type="EMBL" id="EPE30585.1"/>
    </source>
</evidence>
<evidence type="ECO:0000313" key="15">
    <source>
        <dbReference type="Proteomes" id="UP000016922"/>
    </source>
</evidence>
<evidence type="ECO:0000256" key="11">
    <source>
        <dbReference type="ARBA" id="ARBA00023128"/>
    </source>
</evidence>
<evidence type="ECO:0000256" key="4">
    <source>
        <dbReference type="ARBA" id="ARBA00022434"/>
    </source>
</evidence>
<keyword evidence="11" id="KW-0496">Mitochondrion</keyword>
<dbReference type="HOGENOM" id="CLU_080880_0_0_1"/>
<keyword evidence="5" id="KW-0813">Transport</keyword>
<dbReference type="EMBL" id="KE145363">
    <property type="protein sequence ID" value="EPE30585.1"/>
    <property type="molecule type" value="Genomic_DNA"/>
</dbReference>
<dbReference type="KEGG" id="glz:GLAREA_03552"/>
<dbReference type="GO" id="GO:0006879">
    <property type="term" value="P:intracellular iron ion homeostasis"/>
    <property type="evidence" value="ECO:0007669"/>
    <property type="project" value="UniProtKB-KW"/>
</dbReference>
<dbReference type="InterPro" id="IPR036524">
    <property type="entry name" value="Frataxin/CyaY_sf"/>
</dbReference>
<dbReference type="SMART" id="SM01219">
    <property type="entry name" value="Frataxin_Cyay"/>
    <property type="match status" value="1"/>
</dbReference>
<keyword evidence="8" id="KW-0560">Oxidoreductase</keyword>
<comment type="similarity">
    <text evidence="2">Belongs to the frataxin family.</text>
</comment>
<comment type="catalytic activity">
    <reaction evidence="12">
        <text>4 Fe(2+) + O2 + 4 H(+) = 4 Fe(3+) + 2 H2O</text>
        <dbReference type="Rhea" id="RHEA:11148"/>
        <dbReference type="ChEBI" id="CHEBI:15377"/>
        <dbReference type="ChEBI" id="CHEBI:15378"/>
        <dbReference type="ChEBI" id="CHEBI:15379"/>
        <dbReference type="ChEBI" id="CHEBI:29033"/>
        <dbReference type="ChEBI" id="CHEBI:29034"/>
        <dbReference type="EC" id="1.16.3.1"/>
    </reaction>
</comment>
<dbReference type="OMA" id="YSEHYFN"/>
<evidence type="ECO:0000256" key="8">
    <source>
        <dbReference type="ARBA" id="ARBA00023002"/>
    </source>
</evidence>
<dbReference type="Pfam" id="PF01491">
    <property type="entry name" value="Frataxin_Cyay"/>
    <property type="match status" value="1"/>
</dbReference>
<name>S3CY96_GLAL2</name>
<keyword evidence="15" id="KW-1185">Reference proteome</keyword>
<gene>
    <name evidence="14" type="ORF">GLAREA_03552</name>
</gene>
<dbReference type="GO" id="GO:0008198">
    <property type="term" value="F:ferrous iron binding"/>
    <property type="evidence" value="ECO:0007669"/>
    <property type="project" value="TreeGrafter"/>
</dbReference>
<dbReference type="GO" id="GO:0005739">
    <property type="term" value="C:mitochondrion"/>
    <property type="evidence" value="ECO:0007669"/>
    <property type="project" value="UniProtKB-SubCell"/>
</dbReference>
<keyword evidence="6" id="KW-0410">Iron transport</keyword>
<evidence type="ECO:0000256" key="2">
    <source>
        <dbReference type="ARBA" id="ARBA00008183"/>
    </source>
</evidence>
<reference evidence="14 15" key="1">
    <citation type="journal article" date="2013" name="BMC Genomics">
        <title>Genomics-driven discovery of the pneumocandin biosynthetic gene cluster in the fungus Glarea lozoyensis.</title>
        <authorList>
            <person name="Chen L."/>
            <person name="Yue Q."/>
            <person name="Zhang X."/>
            <person name="Xiang M."/>
            <person name="Wang C."/>
            <person name="Li S."/>
            <person name="Che Y."/>
            <person name="Ortiz-Lopez F.J."/>
            <person name="Bills G.F."/>
            <person name="Liu X."/>
            <person name="An Z."/>
        </authorList>
    </citation>
    <scope>NUCLEOTIDE SEQUENCE [LARGE SCALE GENOMIC DNA]</scope>
    <source>
        <strain evidence="15">ATCC 20868 / MF5171</strain>
    </source>
</reference>
<evidence type="ECO:0000256" key="13">
    <source>
        <dbReference type="SAM" id="MobiDB-lite"/>
    </source>
</evidence>
<proteinExistence type="inferred from homology"/>
<evidence type="ECO:0000256" key="9">
    <source>
        <dbReference type="ARBA" id="ARBA00023004"/>
    </source>
</evidence>
<dbReference type="InterPro" id="IPR020895">
    <property type="entry name" value="Frataxin_CS"/>
</dbReference>
<dbReference type="RefSeq" id="XP_008081996.1">
    <property type="nucleotide sequence ID" value="XM_008083805.1"/>
</dbReference>
<dbReference type="PROSITE" id="PS01344">
    <property type="entry name" value="FRATAXIN_1"/>
    <property type="match status" value="1"/>
</dbReference>
<dbReference type="GO" id="GO:0004322">
    <property type="term" value="F:ferroxidase activity"/>
    <property type="evidence" value="ECO:0007669"/>
    <property type="project" value="UniProtKB-EC"/>
</dbReference>
<dbReference type="GO" id="GO:0051537">
    <property type="term" value="F:2 iron, 2 sulfur cluster binding"/>
    <property type="evidence" value="ECO:0007669"/>
    <property type="project" value="TreeGrafter"/>
</dbReference>
<dbReference type="GO" id="GO:0006826">
    <property type="term" value="P:iron ion transport"/>
    <property type="evidence" value="ECO:0007669"/>
    <property type="project" value="UniProtKB-KW"/>
</dbReference>
<dbReference type="eggNOG" id="KOG3413">
    <property type="taxonomic scope" value="Eukaryota"/>
</dbReference>
<evidence type="ECO:0000256" key="3">
    <source>
        <dbReference type="ARBA" id="ARBA00013107"/>
    </source>
</evidence>
<evidence type="ECO:0000256" key="1">
    <source>
        <dbReference type="ARBA" id="ARBA00004173"/>
    </source>
</evidence>
<dbReference type="GeneID" id="19462607"/>
<dbReference type="OrthoDB" id="1897642at2759"/>
<feature type="region of interest" description="Disordered" evidence="13">
    <location>
        <begin position="55"/>
        <end position="84"/>
    </location>
</feature>
<dbReference type="GO" id="GO:0008199">
    <property type="term" value="F:ferric iron binding"/>
    <property type="evidence" value="ECO:0007669"/>
    <property type="project" value="InterPro"/>
</dbReference>
<dbReference type="FunFam" id="3.30.920.10:FF:000004">
    <property type="entry name" value="Mitochondrial chaperone Frataxin"/>
    <property type="match status" value="1"/>
</dbReference>
<protein>
    <recommendedName>
        <fullName evidence="3">ferroxidase</fullName>
        <ecNumber evidence="3">1.16.3.1</ecNumber>
    </recommendedName>
</protein>